<feature type="domain" description="Aminotransferase class I/classII large" evidence="7">
    <location>
        <begin position="36"/>
        <end position="357"/>
    </location>
</feature>
<keyword evidence="4 8" id="KW-0808">Transferase</keyword>
<dbReference type="InterPro" id="IPR004839">
    <property type="entry name" value="Aminotransferase_I/II_large"/>
</dbReference>
<dbReference type="PANTHER" id="PTHR42885">
    <property type="entry name" value="HISTIDINOL-PHOSPHATE AMINOTRANSFERASE-RELATED"/>
    <property type="match status" value="1"/>
</dbReference>
<evidence type="ECO:0000259" key="7">
    <source>
        <dbReference type="Pfam" id="PF00155"/>
    </source>
</evidence>
<dbReference type="InterPro" id="IPR015424">
    <property type="entry name" value="PyrdxlP-dep_Trfase"/>
</dbReference>
<gene>
    <name evidence="8" type="ordered locus">Runsl_2823</name>
</gene>
<dbReference type="EMBL" id="CP002859">
    <property type="protein sequence ID" value="AEI49215.1"/>
    <property type="molecule type" value="Genomic_DNA"/>
</dbReference>
<dbReference type="PANTHER" id="PTHR42885:SF2">
    <property type="entry name" value="HISTIDINOL-PHOSPHATE AMINOTRANSFERASE"/>
    <property type="match status" value="1"/>
</dbReference>
<dbReference type="PROSITE" id="PS00599">
    <property type="entry name" value="AA_TRANSFER_CLASS_2"/>
    <property type="match status" value="1"/>
</dbReference>
<reference evidence="9" key="1">
    <citation type="submission" date="2011-06" db="EMBL/GenBank/DDBJ databases">
        <title>The complete genome of chromosome of Runella slithyformis DSM 19594.</title>
        <authorList>
            <consortium name="US DOE Joint Genome Institute (JGI-PGF)"/>
            <person name="Lucas S."/>
            <person name="Han J."/>
            <person name="Lapidus A."/>
            <person name="Bruce D."/>
            <person name="Goodwin L."/>
            <person name="Pitluck S."/>
            <person name="Peters L."/>
            <person name="Kyrpides N."/>
            <person name="Mavromatis K."/>
            <person name="Ivanova N."/>
            <person name="Ovchinnikova G."/>
            <person name="Zhang X."/>
            <person name="Misra M."/>
            <person name="Detter J.C."/>
            <person name="Tapia R."/>
            <person name="Han C."/>
            <person name="Land M."/>
            <person name="Hauser L."/>
            <person name="Markowitz V."/>
            <person name="Cheng J.-F."/>
            <person name="Hugenholtz P."/>
            <person name="Woyke T."/>
            <person name="Wu D."/>
            <person name="Tindall B."/>
            <person name="Faehrich R."/>
            <person name="Brambilla E."/>
            <person name="Klenk H.-P."/>
            <person name="Eisen J.A."/>
        </authorList>
    </citation>
    <scope>NUCLEOTIDE SEQUENCE [LARGE SCALE GENOMIC DNA]</scope>
    <source>
        <strain evidence="9">ATCC 29530 / DSM 19594 / LMG 11500 / NCIMB 11436 / LSU 4</strain>
    </source>
</reference>
<reference evidence="8 9" key="2">
    <citation type="journal article" date="2012" name="Stand. Genomic Sci.">
        <title>Complete genome sequence of the aquatic bacterium Runella slithyformis type strain (LSU 4(T)).</title>
        <authorList>
            <person name="Copeland A."/>
            <person name="Zhang X."/>
            <person name="Misra M."/>
            <person name="Lapidus A."/>
            <person name="Nolan M."/>
            <person name="Lucas S."/>
            <person name="Deshpande S."/>
            <person name="Cheng J.F."/>
            <person name="Tapia R."/>
            <person name="Goodwin L.A."/>
            <person name="Pitluck S."/>
            <person name="Liolios K."/>
            <person name="Pagani I."/>
            <person name="Ivanova N."/>
            <person name="Mikhailova N."/>
            <person name="Pati A."/>
            <person name="Chen A."/>
            <person name="Palaniappan K."/>
            <person name="Land M."/>
            <person name="Hauser L."/>
            <person name="Pan C."/>
            <person name="Jeffries C.D."/>
            <person name="Detter J.C."/>
            <person name="Brambilla E.M."/>
            <person name="Rohde M."/>
            <person name="Djao O.D."/>
            <person name="Goker M."/>
            <person name="Sikorski J."/>
            <person name="Tindall B.J."/>
            <person name="Woyke T."/>
            <person name="Bristow J."/>
            <person name="Eisen J.A."/>
            <person name="Markowitz V."/>
            <person name="Hugenholtz P."/>
            <person name="Kyrpides N.C."/>
            <person name="Klenk H.P."/>
            <person name="Mavromatis K."/>
        </authorList>
    </citation>
    <scope>NUCLEOTIDE SEQUENCE [LARGE SCALE GENOMIC DNA]</scope>
    <source>
        <strain evidence="9">ATCC 29530 / DSM 19594 / LMG 11500 / NCIMB 11436 / LSU 4</strain>
    </source>
</reference>
<dbReference type="SUPFAM" id="SSF53383">
    <property type="entry name" value="PLP-dependent transferases"/>
    <property type="match status" value="1"/>
</dbReference>
<dbReference type="KEGG" id="rsi:Runsl_2823"/>
<comment type="cofactor">
    <cofactor evidence="1 6">
        <name>pyridoxal 5'-phosphate</name>
        <dbReference type="ChEBI" id="CHEBI:597326"/>
    </cofactor>
</comment>
<dbReference type="RefSeq" id="WP_013928524.1">
    <property type="nucleotide sequence ID" value="NC_015703.1"/>
</dbReference>
<dbReference type="InterPro" id="IPR015422">
    <property type="entry name" value="PyrdxlP-dep_Trfase_small"/>
</dbReference>
<comment type="similarity">
    <text evidence="6">Belongs to the class-II pyridoxal-phosphate-dependent aminotransferase family.</text>
</comment>
<proteinExistence type="inferred from homology"/>
<evidence type="ECO:0000256" key="6">
    <source>
        <dbReference type="RuleBase" id="RU003693"/>
    </source>
</evidence>
<keyword evidence="3 8" id="KW-0032">Aminotransferase</keyword>
<dbReference type="CDD" id="cd00609">
    <property type="entry name" value="AAT_like"/>
    <property type="match status" value="1"/>
</dbReference>
<dbReference type="InterPro" id="IPR015421">
    <property type="entry name" value="PyrdxlP-dep_Trfase_major"/>
</dbReference>
<evidence type="ECO:0000256" key="5">
    <source>
        <dbReference type="ARBA" id="ARBA00022898"/>
    </source>
</evidence>
<dbReference type="EC" id="2.6.1.9" evidence="8"/>
<dbReference type="AlphaFoldDB" id="A0A7U3ZL49"/>
<keyword evidence="5 6" id="KW-0663">Pyridoxal phosphate</keyword>
<dbReference type="Gene3D" id="3.90.1150.10">
    <property type="entry name" value="Aspartate Aminotransferase, domain 1"/>
    <property type="match status" value="1"/>
</dbReference>
<sequence length="368" mass="41284">MQFISTPASLCRAASDFASIQQTLLQERQSDLPTRLHCNETAFDLPHALKQELALKMADLAWNRYPDFYNTELTALMAQHVGVLPENILLGNGSSQLIQQIFSCCAKFLSAAIIEHPTFTFYHQVCHNERLPYQTWQIADDGSYDLDTFPATEEPALVVLTSPNNPLGTALPQQLIETLLLRYPHCIFVIDEAYAEFADGTAVSLVQKYTNLLVIKTLSKGYGLPSVRFGYLAGSAELVQLLKKFTVPFTVNSFTELIVNELITNPAVSKAVRINRERVKNLRDFVYHQLHDMSSDDSFSVQASAANFLLLRFEDDLMLQQLKSMFDSNQIVVSYPLPNCLRLTIGTEVEMSRVLRIIRKGVSVAAVV</sequence>
<dbReference type="GO" id="GO:0004400">
    <property type="term" value="F:histidinol-phosphate transaminase activity"/>
    <property type="evidence" value="ECO:0007669"/>
    <property type="project" value="UniProtKB-EC"/>
</dbReference>
<dbReference type="Proteomes" id="UP000000493">
    <property type="component" value="Chromosome"/>
</dbReference>
<keyword evidence="9" id="KW-1185">Reference proteome</keyword>
<dbReference type="Pfam" id="PF00155">
    <property type="entry name" value="Aminotran_1_2"/>
    <property type="match status" value="1"/>
</dbReference>
<protein>
    <submittedName>
        <fullName evidence="8">Histidinol-phosphate transaminase</fullName>
        <ecNumber evidence="8">2.6.1.9</ecNumber>
    </submittedName>
</protein>
<dbReference type="Gene3D" id="3.40.640.10">
    <property type="entry name" value="Type I PLP-dependent aspartate aminotransferase-like (Major domain)"/>
    <property type="match status" value="1"/>
</dbReference>
<comment type="pathway">
    <text evidence="2">Lipid metabolism.</text>
</comment>
<dbReference type="InterPro" id="IPR001917">
    <property type="entry name" value="Aminotrans_II_pyridoxalP_BS"/>
</dbReference>
<evidence type="ECO:0000256" key="3">
    <source>
        <dbReference type="ARBA" id="ARBA00022576"/>
    </source>
</evidence>
<organism evidence="8 9">
    <name type="scientific">Runella slithyformis (strain ATCC 29530 / DSM 19594 / LMG 11500 / NCIMB 11436 / LSU 4)</name>
    <dbReference type="NCBI Taxonomy" id="761193"/>
    <lineage>
        <taxon>Bacteria</taxon>
        <taxon>Pseudomonadati</taxon>
        <taxon>Bacteroidota</taxon>
        <taxon>Cytophagia</taxon>
        <taxon>Cytophagales</taxon>
        <taxon>Spirosomataceae</taxon>
        <taxon>Runella</taxon>
    </lineage>
</organism>
<evidence type="ECO:0000256" key="2">
    <source>
        <dbReference type="ARBA" id="ARBA00005189"/>
    </source>
</evidence>
<accession>A0A7U3ZL49</accession>
<dbReference type="GO" id="GO:0030170">
    <property type="term" value="F:pyridoxal phosphate binding"/>
    <property type="evidence" value="ECO:0007669"/>
    <property type="project" value="InterPro"/>
</dbReference>
<evidence type="ECO:0000313" key="9">
    <source>
        <dbReference type="Proteomes" id="UP000000493"/>
    </source>
</evidence>
<name>A0A7U3ZL49_RUNSL</name>
<evidence type="ECO:0000256" key="1">
    <source>
        <dbReference type="ARBA" id="ARBA00001933"/>
    </source>
</evidence>
<evidence type="ECO:0000256" key="4">
    <source>
        <dbReference type="ARBA" id="ARBA00022679"/>
    </source>
</evidence>
<evidence type="ECO:0000313" key="8">
    <source>
        <dbReference type="EMBL" id="AEI49215.1"/>
    </source>
</evidence>